<dbReference type="InterPro" id="IPR050316">
    <property type="entry name" value="Tyrosinase/Hemocyanin"/>
</dbReference>
<feature type="chain" id="PRO_5020959508" description="Tyrosinase copper-binding domain-containing protein" evidence="3">
    <location>
        <begin position="32"/>
        <end position="261"/>
    </location>
</feature>
<dbReference type="Pfam" id="PF00264">
    <property type="entry name" value="Tyrosinase"/>
    <property type="match status" value="1"/>
</dbReference>
<dbReference type="OrthoDB" id="6132182at2759"/>
<dbReference type="Proteomes" id="UP000271241">
    <property type="component" value="Unassembled WGS sequence"/>
</dbReference>
<protein>
    <recommendedName>
        <fullName evidence="4 5">Tyrosinase copper-binding domain-containing protein</fullName>
    </recommendedName>
</protein>
<dbReference type="GO" id="GO:0046872">
    <property type="term" value="F:metal ion binding"/>
    <property type="evidence" value="ECO:0007669"/>
    <property type="project" value="UniProtKB-KW"/>
</dbReference>
<dbReference type="InterPro" id="IPR002227">
    <property type="entry name" value="Tyrosinase_Cu-bd"/>
</dbReference>
<gene>
    <name evidence="6" type="ORF">THASP1DRAFT_18173</name>
</gene>
<name>A0A4P9XLD8_9FUNG</name>
<evidence type="ECO:0000256" key="2">
    <source>
        <dbReference type="ARBA" id="ARBA00023008"/>
    </source>
</evidence>
<dbReference type="PROSITE" id="PS00498">
    <property type="entry name" value="TYROSINASE_2"/>
    <property type="match status" value="1"/>
</dbReference>
<sequence length="261" mass="29543">MTHLFSVGSLVKSALLLSLVASATVLDRADAECQTIHVRREIRDLLPHEFAQFAEAIKTLMNGPRPNVYDKYVEYHMKYQKEAHGTPIFLPWHRKYLKELENELQHVSPGTILPYWDWSADAQAPELSDVLSGNYFGGDGQGPSQCITNGVFKDFKPYHRADGTPECIARKFDQNGRIGAFANPEELLDIITNSHGYDDFRAKLEGYPHGRVHNGLGSSFSTMASPNDPLFYMHHAHVDKIWYDWQQAHPNLANDFGASDR</sequence>
<dbReference type="EMBL" id="KZ992839">
    <property type="protein sequence ID" value="RKP06673.1"/>
    <property type="molecule type" value="Genomic_DNA"/>
</dbReference>
<evidence type="ECO:0000256" key="3">
    <source>
        <dbReference type="SAM" id="SignalP"/>
    </source>
</evidence>
<keyword evidence="3" id="KW-0732">Signal</keyword>
<keyword evidence="1" id="KW-0479">Metal-binding</keyword>
<dbReference type="PANTHER" id="PTHR11474:SF126">
    <property type="entry name" value="TYROSINASE-LIKE PROTEIN TYR-1-RELATED"/>
    <property type="match status" value="1"/>
</dbReference>
<feature type="domain" description="Tyrosinase copper-binding" evidence="4">
    <location>
        <begin position="84"/>
        <end position="101"/>
    </location>
</feature>
<evidence type="ECO:0000313" key="7">
    <source>
        <dbReference type="Proteomes" id="UP000271241"/>
    </source>
</evidence>
<dbReference type="SUPFAM" id="SSF48056">
    <property type="entry name" value="Di-copper centre-containing domain"/>
    <property type="match status" value="1"/>
</dbReference>
<evidence type="ECO:0000259" key="5">
    <source>
        <dbReference type="PROSITE" id="PS00498"/>
    </source>
</evidence>
<evidence type="ECO:0000313" key="6">
    <source>
        <dbReference type="EMBL" id="RKP06673.1"/>
    </source>
</evidence>
<organism evidence="6 7">
    <name type="scientific">Thamnocephalis sphaerospora</name>
    <dbReference type="NCBI Taxonomy" id="78915"/>
    <lineage>
        <taxon>Eukaryota</taxon>
        <taxon>Fungi</taxon>
        <taxon>Fungi incertae sedis</taxon>
        <taxon>Zoopagomycota</taxon>
        <taxon>Zoopagomycotina</taxon>
        <taxon>Zoopagomycetes</taxon>
        <taxon>Zoopagales</taxon>
        <taxon>Sigmoideomycetaceae</taxon>
        <taxon>Thamnocephalis</taxon>
    </lineage>
</organism>
<evidence type="ECO:0000259" key="4">
    <source>
        <dbReference type="PROSITE" id="PS00497"/>
    </source>
</evidence>
<accession>A0A4P9XLD8</accession>
<dbReference type="GO" id="GO:0016491">
    <property type="term" value="F:oxidoreductase activity"/>
    <property type="evidence" value="ECO:0007669"/>
    <property type="project" value="InterPro"/>
</dbReference>
<feature type="non-terminal residue" evidence="6">
    <location>
        <position position="261"/>
    </location>
</feature>
<reference evidence="7" key="1">
    <citation type="journal article" date="2018" name="Nat. Microbiol.">
        <title>Leveraging single-cell genomics to expand the fungal tree of life.</title>
        <authorList>
            <person name="Ahrendt S.R."/>
            <person name="Quandt C.A."/>
            <person name="Ciobanu D."/>
            <person name="Clum A."/>
            <person name="Salamov A."/>
            <person name="Andreopoulos B."/>
            <person name="Cheng J.F."/>
            <person name="Woyke T."/>
            <person name="Pelin A."/>
            <person name="Henrissat B."/>
            <person name="Reynolds N.K."/>
            <person name="Benny G.L."/>
            <person name="Smith M.E."/>
            <person name="James T.Y."/>
            <person name="Grigoriev I.V."/>
        </authorList>
    </citation>
    <scope>NUCLEOTIDE SEQUENCE [LARGE SCALE GENOMIC DNA]</scope>
    <source>
        <strain evidence="7">RSA 1356</strain>
    </source>
</reference>
<dbReference type="AlphaFoldDB" id="A0A4P9XLD8"/>
<feature type="signal peptide" evidence="3">
    <location>
        <begin position="1"/>
        <end position="31"/>
    </location>
</feature>
<feature type="domain" description="Tyrosinase copper-binding" evidence="5">
    <location>
        <begin position="228"/>
        <end position="239"/>
    </location>
</feature>
<dbReference type="PROSITE" id="PS00497">
    <property type="entry name" value="TYROSINASE_1"/>
    <property type="match status" value="1"/>
</dbReference>
<dbReference type="Gene3D" id="1.10.1280.10">
    <property type="entry name" value="Di-copper center containing domain from catechol oxidase"/>
    <property type="match status" value="1"/>
</dbReference>
<keyword evidence="7" id="KW-1185">Reference proteome</keyword>
<dbReference type="PANTHER" id="PTHR11474">
    <property type="entry name" value="TYROSINASE FAMILY MEMBER"/>
    <property type="match status" value="1"/>
</dbReference>
<dbReference type="InterPro" id="IPR008922">
    <property type="entry name" value="Di-copper_centre_dom_sf"/>
</dbReference>
<proteinExistence type="predicted"/>
<dbReference type="STRING" id="78915.A0A4P9XLD8"/>
<keyword evidence="2" id="KW-0186">Copper</keyword>
<evidence type="ECO:0000256" key="1">
    <source>
        <dbReference type="ARBA" id="ARBA00022723"/>
    </source>
</evidence>
<dbReference type="PRINTS" id="PR00092">
    <property type="entry name" value="TYROSINASE"/>
</dbReference>